<accession>A0A8H3TZ75</accession>
<dbReference type="OrthoDB" id="2595053at2759"/>
<evidence type="ECO:0000313" key="2">
    <source>
        <dbReference type="EMBL" id="GHJ90376.1"/>
    </source>
</evidence>
<protein>
    <submittedName>
        <fullName evidence="2">Uncharacterized protein</fullName>
    </submittedName>
</protein>
<keyword evidence="3" id="KW-1185">Reference proteome</keyword>
<feature type="compositionally biased region" description="Basic and acidic residues" evidence="1">
    <location>
        <begin position="479"/>
        <end position="491"/>
    </location>
</feature>
<feature type="compositionally biased region" description="Basic and acidic residues" evidence="1">
    <location>
        <begin position="141"/>
        <end position="154"/>
    </location>
</feature>
<feature type="region of interest" description="Disordered" evidence="1">
    <location>
        <begin position="125"/>
        <end position="176"/>
    </location>
</feature>
<evidence type="ECO:0000256" key="1">
    <source>
        <dbReference type="SAM" id="MobiDB-lite"/>
    </source>
</evidence>
<reference evidence="2" key="1">
    <citation type="submission" date="2020-07" db="EMBL/GenBank/DDBJ databases">
        <title>Draft Genome Sequence of a Deep-Sea Yeast, Naganishia (Cryptococcus) liquefaciens strain N6.</title>
        <authorList>
            <person name="Han Y.W."/>
            <person name="Kajitani R."/>
            <person name="Morimoto H."/>
            <person name="Parhat M."/>
            <person name="Tsubouchi H."/>
            <person name="Bakenova O."/>
            <person name="Ogata M."/>
            <person name="Argunhan B."/>
            <person name="Aoki R."/>
            <person name="Kajiwara S."/>
            <person name="Itoh T."/>
            <person name="Iwasaki H."/>
        </authorList>
    </citation>
    <scope>NUCLEOTIDE SEQUENCE</scope>
    <source>
        <strain evidence="2">N6</strain>
    </source>
</reference>
<organism evidence="2 3">
    <name type="scientific">Naganishia liquefaciens</name>
    <dbReference type="NCBI Taxonomy" id="104408"/>
    <lineage>
        <taxon>Eukaryota</taxon>
        <taxon>Fungi</taxon>
        <taxon>Dikarya</taxon>
        <taxon>Basidiomycota</taxon>
        <taxon>Agaricomycotina</taxon>
        <taxon>Tremellomycetes</taxon>
        <taxon>Filobasidiales</taxon>
        <taxon>Filobasidiaceae</taxon>
        <taxon>Naganishia</taxon>
    </lineage>
</organism>
<dbReference type="EMBL" id="BLZA01000058">
    <property type="protein sequence ID" value="GHJ90376.1"/>
    <property type="molecule type" value="Genomic_DNA"/>
</dbReference>
<feature type="compositionally biased region" description="Polar residues" evidence="1">
    <location>
        <begin position="300"/>
        <end position="311"/>
    </location>
</feature>
<feature type="compositionally biased region" description="Polar residues" evidence="1">
    <location>
        <begin position="155"/>
        <end position="176"/>
    </location>
</feature>
<dbReference type="AlphaFoldDB" id="A0A8H3TZ75"/>
<dbReference type="Proteomes" id="UP000620104">
    <property type="component" value="Unassembled WGS sequence"/>
</dbReference>
<sequence length="520" mass="57115">MSTKKLEPAAIPRILSDVEEEQRLARDNSFGPFRMQEDGFVTAKRTNNRAMTLNTRTLRHASSGQKQVSSFDQLRLYHPFSDESWRSCGLQLEHAQPIRDEEDLSSKSSESKQVGITDRVITQSWKSSAEESLTSSSSSERSSEREERHLDDRSLQSQSVSISDTTDPASHNASSDQVFPVEYPRSKARCHAQSSLHPESESEHDSLTAYGVTAPGSFSFNPSYESSDGVGKQKLPFRTFVESPIIETTSSAATLSTPLTQYAAGRLIAQATDGSSTLHDTRSVMGHAKKSAARTGTYRLEQSSSTIGDSSTPLTAYQVTQKTASLKLSLSPEMASSTPLSNYAADRMPLCAATERRYGFSGLVASRRISAFEDFRWSPDEESVEHPRLPPKAHVEDSRLANAAELASAGELSSSFSKCVPLQVSLSEGGTQVRSPQLLSLPNRLVGWTGDRDDPPESTILTALQPVHSHSSRCRGKSAAKELKDDSEHADGTNNFLRPWGLSENWQKINEFELSVEYVV</sequence>
<proteinExistence type="predicted"/>
<comment type="caution">
    <text evidence="2">The sequence shown here is derived from an EMBL/GenBank/DDBJ whole genome shotgun (WGS) entry which is preliminary data.</text>
</comment>
<evidence type="ECO:0000313" key="3">
    <source>
        <dbReference type="Proteomes" id="UP000620104"/>
    </source>
</evidence>
<feature type="region of interest" description="Disordered" evidence="1">
    <location>
        <begin position="474"/>
        <end position="494"/>
    </location>
</feature>
<gene>
    <name evidence="2" type="ORF">NliqN6_6778</name>
</gene>
<feature type="compositionally biased region" description="Low complexity" evidence="1">
    <location>
        <begin position="130"/>
        <end position="140"/>
    </location>
</feature>
<feature type="region of interest" description="Disordered" evidence="1">
    <location>
        <begin position="287"/>
        <end position="311"/>
    </location>
</feature>
<name>A0A8H3TZ75_9TREE</name>